<accession>A0ABT9I8K4</accession>
<dbReference type="InterPro" id="IPR012675">
    <property type="entry name" value="Beta-grasp_dom_sf"/>
</dbReference>
<feature type="domain" description="FAD-binding FR-type" evidence="10">
    <location>
        <begin position="4"/>
        <end position="109"/>
    </location>
</feature>
<dbReference type="InterPro" id="IPR001041">
    <property type="entry name" value="2Fe-2S_ferredoxin-type"/>
</dbReference>
<proteinExistence type="predicted"/>
<evidence type="ECO:0000259" key="10">
    <source>
        <dbReference type="PROSITE" id="PS51384"/>
    </source>
</evidence>
<dbReference type="InterPro" id="IPR001709">
    <property type="entry name" value="Flavoprot_Pyr_Nucl_cyt_Rdtase"/>
</dbReference>
<comment type="caution">
    <text evidence="11">The sequence shown here is derived from an EMBL/GenBank/DDBJ whole genome shotgun (WGS) entry which is preliminary data.</text>
</comment>
<dbReference type="InterPro" id="IPR036010">
    <property type="entry name" value="2Fe-2S_ferredoxin-like_sf"/>
</dbReference>
<keyword evidence="8" id="KW-0411">Iron-sulfur</keyword>
<dbReference type="CDD" id="cd06214">
    <property type="entry name" value="PA_degradation_oxidoreductase_like"/>
    <property type="match status" value="1"/>
</dbReference>
<evidence type="ECO:0000313" key="12">
    <source>
        <dbReference type="Proteomes" id="UP001233673"/>
    </source>
</evidence>
<keyword evidence="2" id="KW-0285">Flavoprotein</keyword>
<evidence type="ECO:0000256" key="8">
    <source>
        <dbReference type="ARBA" id="ARBA00023014"/>
    </source>
</evidence>
<dbReference type="SUPFAM" id="SSF52343">
    <property type="entry name" value="Ferredoxin reductase-like, C-terminal NADP-linked domain"/>
    <property type="match status" value="1"/>
</dbReference>
<dbReference type="InterPro" id="IPR006058">
    <property type="entry name" value="2Fe2S_fd_BS"/>
</dbReference>
<keyword evidence="7" id="KW-0408">Iron</keyword>
<dbReference type="PROSITE" id="PS51085">
    <property type="entry name" value="2FE2S_FER_2"/>
    <property type="match status" value="1"/>
</dbReference>
<dbReference type="Pfam" id="PF00111">
    <property type="entry name" value="Fer2"/>
    <property type="match status" value="1"/>
</dbReference>
<reference evidence="12" key="1">
    <citation type="submission" date="2023-05" db="EMBL/GenBank/DDBJ databases">
        <title>Draft genome of Pseudofrankia sp. BMG5.37.</title>
        <authorList>
            <person name="Gtari M."/>
            <person name="Ghodhbane F."/>
            <person name="Sbissi I."/>
        </authorList>
    </citation>
    <scope>NUCLEOTIDE SEQUENCE [LARGE SCALE GENOMIC DNA]</scope>
    <source>
        <strain evidence="12">BMG 814</strain>
    </source>
</reference>
<dbReference type="PROSITE" id="PS00197">
    <property type="entry name" value="2FE2S_FER_1"/>
    <property type="match status" value="1"/>
</dbReference>
<dbReference type="InterPro" id="IPR001433">
    <property type="entry name" value="OxRdtase_FAD/NAD-bd"/>
</dbReference>
<dbReference type="PANTHER" id="PTHR47354:SF8">
    <property type="entry name" value="1,2-PHENYLACETYL-COA EPOXIDASE, SUBUNIT E"/>
    <property type="match status" value="1"/>
</dbReference>
<dbReference type="PRINTS" id="PR00371">
    <property type="entry name" value="FPNCR"/>
</dbReference>
<dbReference type="Gene3D" id="3.40.50.80">
    <property type="entry name" value="Nucleotide-binding domain of ferredoxin-NADP reductase (FNR) module"/>
    <property type="match status" value="1"/>
</dbReference>
<dbReference type="InterPro" id="IPR017927">
    <property type="entry name" value="FAD-bd_FR_type"/>
</dbReference>
<dbReference type="Gene3D" id="3.10.20.30">
    <property type="match status" value="1"/>
</dbReference>
<evidence type="ECO:0000256" key="1">
    <source>
        <dbReference type="ARBA" id="ARBA00001974"/>
    </source>
</evidence>
<dbReference type="SUPFAM" id="SSF63380">
    <property type="entry name" value="Riboflavin synthase domain-like"/>
    <property type="match status" value="1"/>
</dbReference>
<dbReference type="PANTHER" id="PTHR47354">
    <property type="entry name" value="NADH OXIDOREDUCTASE HCR"/>
    <property type="match status" value="1"/>
</dbReference>
<dbReference type="InterPro" id="IPR008333">
    <property type="entry name" value="Cbr1-like_FAD-bd_dom"/>
</dbReference>
<keyword evidence="4" id="KW-0479">Metal-binding</keyword>
<dbReference type="Gene3D" id="2.40.30.10">
    <property type="entry name" value="Translation factors"/>
    <property type="match status" value="1"/>
</dbReference>
<dbReference type="RefSeq" id="WP_305998615.1">
    <property type="nucleotide sequence ID" value="NZ_JASNFN010000003.1"/>
</dbReference>
<dbReference type="InterPro" id="IPR017938">
    <property type="entry name" value="Riboflavin_synthase-like_b-brl"/>
</dbReference>
<keyword evidence="12" id="KW-1185">Reference proteome</keyword>
<dbReference type="InterPro" id="IPR039261">
    <property type="entry name" value="FNR_nucleotide-bd"/>
</dbReference>
<evidence type="ECO:0000256" key="2">
    <source>
        <dbReference type="ARBA" id="ARBA00022630"/>
    </source>
</evidence>
<keyword evidence="5" id="KW-0274">FAD</keyword>
<dbReference type="EMBL" id="JASNFN010000003">
    <property type="protein sequence ID" value="MDP5181907.1"/>
    <property type="molecule type" value="Genomic_DNA"/>
</dbReference>
<evidence type="ECO:0000256" key="5">
    <source>
        <dbReference type="ARBA" id="ARBA00022827"/>
    </source>
</evidence>
<evidence type="ECO:0000256" key="7">
    <source>
        <dbReference type="ARBA" id="ARBA00023004"/>
    </source>
</evidence>
<keyword evidence="3" id="KW-0001">2Fe-2S</keyword>
<protein>
    <submittedName>
        <fullName evidence="11">Ferredoxin--NADP reductase</fullName>
    </submittedName>
</protein>
<organism evidence="11 12">
    <name type="scientific">Blastococcus carthaginiensis</name>
    <dbReference type="NCBI Taxonomy" id="3050034"/>
    <lineage>
        <taxon>Bacteria</taxon>
        <taxon>Bacillati</taxon>
        <taxon>Actinomycetota</taxon>
        <taxon>Actinomycetes</taxon>
        <taxon>Geodermatophilales</taxon>
        <taxon>Geodermatophilaceae</taxon>
        <taxon>Blastococcus</taxon>
    </lineage>
</organism>
<evidence type="ECO:0000256" key="4">
    <source>
        <dbReference type="ARBA" id="ARBA00022723"/>
    </source>
</evidence>
<dbReference type="Pfam" id="PF00175">
    <property type="entry name" value="NAD_binding_1"/>
    <property type="match status" value="1"/>
</dbReference>
<sequence length="348" mass="37506">MSQQAPQRVRVVEVVRETSDAHSLVLEPEEPEHFSGYRPGQFLTVRVPSERDGGAARCYSLSSSPHCPERLKVTVKRTVGGYGSNWLCDNVAAGAVLEVLRPSGTFSPRSLDDDFLLLAAGSGITPVMSILKSALSVGSGSVTLVYANRDEQSVIFRDELLALAEEHPERLVVLHWLESVQGLPSAAGLRALTEPYADRQVFVCGPGPFMDLAQATLTAAGVPGERLHIERFTSLTNDPFADVPPVEIEVEDDDAGPAAEVEVELDGETSTVAWPRRTKLLDALRNAGLDAPFSCREGNCSACACVVLEGEMTMERNEVLDAADLADGLVLACQALPVSERFRVTYEA</sequence>
<dbReference type="CDD" id="cd00207">
    <property type="entry name" value="fer2"/>
    <property type="match status" value="1"/>
</dbReference>
<keyword evidence="6" id="KW-0560">Oxidoreductase</keyword>
<dbReference type="PROSITE" id="PS51384">
    <property type="entry name" value="FAD_FR"/>
    <property type="match status" value="1"/>
</dbReference>
<evidence type="ECO:0000256" key="6">
    <source>
        <dbReference type="ARBA" id="ARBA00023002"/>
    </source>
</evidence>
<dbReference type="SUPFAM" id="SSF54292">
    <property type="entry name" value="2Fe-2S ferredoxin-like"/>
    <property type="match status" value="1"/>
</dbReference>
<dbReference type="PRINTS" id="PR00410">
    <property type="entry name" value="PHEHYDRXLASE"/>
</dbReference>
<feature type="domain" description="2Fe-2S ferredoxin-type" evidence="9">
    <location>
        <begin position="259"/>
        <end position="348"/>
    </location>
</feature>
<dbReference type="Proteomes" id="UP001233673">
    <property type="component" value="Unassembled WGS sequence"/>
</dbReference>
<dbReference type="InterPro" id="IPR050415">
    <property type="entry name" value="MRET"/>
</dbReference>
<comment type="cofactor">
    <cofactor evidence="1">
        <name>FAD</name>
        <dbReference type="ChEBI" id="CHEBI:57692"/>
    </cofactor>
</comment>
<evidence type="ECO:0000259" key="9">
    <source>
        <dbReference type="PROSITE" id="PS51085"/>
    </source>
</evidence>
<name>A0ABT9I8K4_9ACTN</name>
<evidence type="ECO:0000256" key="3">
    <source>
        <dbReference type="ARBA" id="ARBA00022714"/>
    </source>
</evidence>
<gene>
    <name evidence="11" type="ORF">QOZ88_04600</name>
</gene>
<evidence type="ECO:0000313" key="11">
    <source>
        <dbReference type="EMBL" id="MDP5181907.1"/>
    </source>
</evidence>
<dbReference type="Pfam" id="PF00970">
    <property type="entry name" value="FAD_binding_6"/>
    <property type="match status" value="1"/>
</dbReference>